<proteinExistence type="predicted"/>
<organism evidence="2 3">
    <name type="scientific">Enhygromyxa salina</name>
    <dbReference type="NCBI Taxonomy" id="215803"/>
    <lineage>
        <taxon>Bacteria</taxon>
        <taxon>Pseudomonadati</taxon>
        <taxon>Myxococcota</taxon>
        <taxon>Polyangia</taxon>
        <taxon>Nannocystales</taxon>
        <taxon>Nannocystaceae</taxon>
        <taxon>Enhygromyxa</taxon>
    </lineage>
</organism>
<keyword evidence="1" id="KW-0472">Membrane</keyword>
<feature type="transmembrane region" description="Helical" evidence="1">
    <location>
        <begin position="179"/>
        <end position="201"/>
    </location>
</feature>
<evidence type="ECO:0008006" key="4">
    <source>
        <dbReference type="Google" id="ProtNLM"/>
    </source>
</evidence>
<dbReference type="AlphaFoldDB" id="A0A2S9XVP2"/>
<keyword evidence="1" id="KW-1133">Transmembrane helix</keyword>
<dbReference type="EMBL" id="PVNL01000133">
    <property type="protein sequence ID" value="PRP96938.1"/>
    <property type="molecule type" value="Genomic_DNA"/>
</dbReference>
<gene>
    <name evidence="2" type="ORF">ENSA7_67690</name>
</gene>
<sequence length="218" mass="22984">MPTTSKPAHPRQEGSLPSEIAHVARDVVVLRSELLKLDLLASAEKWIEPAIHKTIVAGFVGVGGLFVLIGAAMAVGVVLGHLGWGMLIVGAAVLGIGGVVAVVPPRPANADEKLAEVDADLLDSPPQLSSADTQGHDQARTLSKAELEQQIEAKEQLLGAEVDEFTDETRAQLERYAKIAAVGVAAVVMIGMIGMIARALARRGAPTDPQLSPRYRDR</sequence>
<evidence type="ECO:0000313" key="2">
    <source>
        <dbReference type="EMBL" id="PRP96938.1"/>
    </source>
</evidence>
<reference evidence="2 3" key="1">
    <citation type="submission" date="2018-03" db="EMBL/GenBank/DDBJ databases">
        <title>Draft Genome Sequences of the Obligatory Marine Myxobacteria Enhygromyxa salina SWB007.</title>
        <authorList>
            <person name="Poehlein A."/>
            <person name="Moghaddam J.A."/>
            <person name="Harms H."/>
            <person name="Alanjari M."/>
            <person name="Koenig G.M."/>
            <person name="Daniel R."/>
            <person name="Schaeberle T.F."/>
        </authorList>
    </citation>
    <scope>NUCLEOTIDE SEQUENCE [LARGE SCALE GENOMIC DNA]</scope>
    <source>
        <strain evidence="2 3">SWB007</strain>
    </source>
</reference>
<evidence type="ECO:0000256" key="1">
    <source>
        <dbReference type="SAM" id="Phobius"/>
    </source>
</evidence>
<accession>A0A2S9XVP2</accession>
<feature type="transmembrane region" description="Helical" evidence="1">
    <location>
        <begin position="84"/>
        <end position="103"/>
    </location>
</feature>
<keyword evidence="1" id="KW-0812">Transmembrane</keyword>
<protein>
    <recommendedName>
        <fullName evidence="4">Holin-X, holin superfamily III</fullName>
    </recommendedName>
</protein>
<name>A0A2S9XVP2_9BACT</name>
<dbReference type="RefSeq" id="WP_106093587.1">
    <property type="nucleotide sequence ID" value="NZ_PVNL01000133.1"/>
</dbReference>
<evidence type="ECO:0000313" key="3">
    <source>
        <dbReference type="Proteomes" id="UP000238823"/>
    </source>
</evidence>
<feature type="transmembrane region" description="Helical" evidence="1">
    <location>
        <begin position="55"/>
        <end position="78"/>
    </location>
</feature>
<comment type="caution">
    <text evidence="2">The sequence shown here is derived from an EMBL/GenBank/DDBJ whole genome shotgun (WGS) entry which is preliminary data.</text>
</comment>
<dbReference type="Proteomes" id="UP000238823">
    <property type="component" value="Unassembled WGS sequence"/>
</dbReference>